<dbReference type="Gene3D" id="2.10.25.10">
    <property type="entry name" value="Laminin"/>
    <property type="match status" value="2"/>
</dbReference>
<dbReference type="GO" id="GO:0005509">
    <property type="term" value="F:calcium ion binding"/>
    <property type="evidence" value="ECO:0007669"/>
    <property type="project" value="InterPro"/>
</dbReference>
<dbReference type="InterPro" id="IPR011009">
    <property type="entry name" value="Kinase-like_dom_sf"/>
</dbReference>
<dbReference type="GO" id="GO:0005524">
    <property type="term" value="F:ATP binding"/>
    <property type="evidence" value="ECO:0007669"/>
    <property type="project" value="UniProtKB-UniRule"/>
</dbReference>
<dbReference type="CDD" id="cd00054">
    <property type="entry name" value="EGF_CA"/>
    <property type="match status" value="1"/>
</dbReference>
<gene>
    <name evidence="15" type="ORF">SETIT_2G062500v2</name>
</gene>
<dbReference type="InterPro" id="IPR017441">
    <property type="entry name" value="Protein_kinase_ATP_BS"/>
</dbReference>
<dbReference type="PROSITE" id="PS00107">
    <property type="entry name" value="PROTEIN_KINASE_ATP"/>
    <property type="match status" value="1"/>
</dbReference>
<comment type="caution">
    <text evidence="10">Lacks conserved residue(s) required for the propagation of feature annotation.</text>
</comment>
<dbReference type="SMART" id="SM00179">
    <property type="entry name" value="EGF_CA"/>
    <property type="match status" value="1"/>
</dbReference>
<dbReference type="InterPro" id="IPR045274">
    <property type="entry name" value="WAK-like"/>
</dbReference>
<keyword evidence="10" id="KW-0245">EGF-like domain</keyword>
<keyword evidence="5 11" id="KW-0547">Nucleotide-binding</keyword>
<protein>
    <recommendedName>
        <fullName evidence="16">Protein kinase domain-containing protein</fullName>
    </recommendedName>
</protein>
<dbReference type="CDD" id="cd14066">
    <property type="entry name" value="STKc_IRAK"/>
    <property type="match status" value="1"/>
</dbReference>
<dbReference type="SUPFAM" id="SSF57196">
    <property type="entry name" value="EGF/Laminin"/>
    <property type="match status" value="1"/>
</dbReference>
<dbReference type="PANTHER" id="PTHR27005:SF496">
    <property type="entry name" value="PROTEIN KINASE DOMAIN-CONTAINING PROTEIN"/>
    <property type="match status" value="1"/>
</dbReference>
<evidence type="ECO:0000256" key="9">
    <source>
        <dbReference type="ARBA" id="ARBA00023180"/>
    </source>
</evidence>
<evidence type="ECO:0000256" key="1">
    <source>
        <dbReference type="ARBA" id="ARBA00004479"/>
    </source>
</evidence>
<dbReference type="InterPro" id="IPR000719">
    <property type="entry name" value="Prot_kinase_dom"/>
</dbReference>
<dbReference type="InterPro" id="IPR001881">
    <property type="entry name" value="EGF-like_Ca-bd_dom"/>
</dbReference>
<dbReference type="Gene3D" id="3.30.200.20">
    <property type="entry name" value="Phosphorylase Kinase, domain 1"/>
    <property type="match status" value="1"/>
</dbReference>
<evidence type="ECO:0000259" key="13">
    <source>
        <dbReference type="PROSITE" id="PS50011"/>
    </source>
</evidence>
<keyword evidence="12" id="KW-1133">Transmembrane helix</keyword>
<dbReference type="PROSITE" id="PS50011">
    <property type="entry name" value="PROTEIN_KINASE_DOM"/>
    <property type="match status" value="1"/>
</dbReference>
<keyword evidence="9" id="KW-0325">Glycoprotein</keyword>
<dbReference type="InterPro" id="IPR001245">
    <property type="entry name" value="Ser-Thr/Tyr_kinase_cat_dom"/>
</dbReference>
<dbReference type="PROSITE" id="PS00108">
    <property type="entry name" value="PROTEIN_KINASE_ST"/>
    <property type="match status" value="1"/>
</dbReference>
<keyword evidence="4" id="KW-0732">Signal</keyword>
<dbReference type="AlphaFoldDB" id="A0A368PVM2"/>
<feature type="domain" description="EGF-like" evidence="14">
    <location>
        <begin position="379"/>
        <end position="422"/>
    </location>
</feature>
<keyword evidence="6" id="KW-0418">Kinase</keyword>
<name>A0A368PVM2_SETIT</name>
<dbReference type="InterPro" id="IPR008271">
    <property type="entry name" value="Ser/Thr_kinase_AS"/>
</dbReference>
<keyword evidence="3" id="KW-0808">Transferase</keyword>
<dbReference type="SMART" id="SM00220">
    <property type="entry name" value="S_TKc"/>
    <property type="match status" value="1"/>
</dbReference>
<evidence type="ECO:0000256" key="12">
    <source>
        <dbReference type="SAM" id="Phobius"/>
    </source>
</evidence>
<reference evidence="15" key="2">
    <citation type="submission" date="2015-07" db="EMBL/GenBank/DDBJ databases">
        <authorList>
            <person name="Noorani M."/>
        </authorList>
    </citation>
    <scope>NUCLEOTIDE SEQUENCE</scope>
    <source>
        <strain evidence="15">Yugu1</strain>
    </source>
</reference>
<keyword evidence="12" id="KW-0812">Transmembrane</keyword>
<keyword evidence="7 11" id="KW-0067">ATP-binding</keyword>
<evidence type="ECO:0000313" key="15">
    <source>
        <dbReference type="EMBL" id="RCV09846.1"/>
    </source>
</evidence>
<evidence type="ECO:0000256" key="4">
    <source>
        <dbReference type="ARBA" id="ARBA00022729"/>
    </source>
</evidence>
<evidence type="ECO:0000256" key="8">
    <source>
        <dbReference type="ARBA" id="ARBA00023157"/>
    </source>
</evidence>
<organism evidence="15">
    <name type="scientific">Setaria italica</name>
    <name type="common">Foxtail millet</name>
    <name type="synonym">Panicum italicum</name>
    <dbReference type="NCBI Taxonomy" id="4555"/>
    <lineage>
        <taxon>Eukaryota</taxon>
        <taxon>Viridiplantae</taxon>
        <taxon>Streptophyta</taxon>
        <taxon>Embryophyta</taxon>
        <taxon>Tracheophyta</taxon>
        <taxon>Spermatophyta</taxon>
        <taxon>Magnoliopsida</taxon>
        <taxon>Liliopsida</taxon>
        <taxon>Poales</taxon>
        <taxon>Poaceae</taxon>
        <taxon>PACMAD clade</taxon>
        <taxon>Panicoideae</taxon>
        <taxon>Panicodae</taxon>
        <taxon>Paniceae</taxon>
        <taxon>Cenchrinae</taxon>
        <taxon>Setaria</taxon>
    </lineage>
</organism>
<proteinExistence type="predicted"/>
<sequence>MLYINLTDAALISLQLASGSSKNSAMATPSQPQLLQHILALLAAAGALMVQAAAIAEQHDLPIALPGCPDKCGDISIPFPFGMKPGCFREGFQVTCDQSFQPPRAFLGEGDGRSAKKLTLYSYFSVSKTGKISLQYPKNNLSASLVELIDISVAKNEARAYGAVASACSMNATAGLSKTRITTLLARGMGTAEGPFLVSPARNVLIGVGLESMPSVSRFDFNTLRSTEDDYLVSCSSSIMGDLQLPSNGSCSGHGCCQASLPERHPLTGVMVTTPPNTLNNTMWMTNPCTFAMVVEHSWYNFSTADLYGNTSNKFPRGVPFVVDFAIRKARCPAEDQQPPLDYACTSGNSSCADVTNGYICKCLEHYEGNPYIPNGCQDIDECKFPDLYPCSSDGTCKNRLSGYDCPCKPGMKGDGKAGTCQPIFSRVAKIVVGVIGGFVVMAAFLFLILLHKEKRKMREFYQKNGGPILEKAKIIKLFKKKELKGILKSKNLIGKGCFGEVYKGILDNDLVAVKKPINGNVLENEQFANEVIIQSQVIHKNIVRLIGCCLEVDIPMLVYEFLPKGNLEDILHGNKNVVPLNMDVRLSIAAQSADGLAYMHSKTSNKILHGDVKPANILLDENFMPKISDFGISRLIARDKEHAENVIGDRSYMDPVYMQTGLLTEKSDVYSFGVVILELICRKKTTYSDNNNLVRNFLETQKEGRVAKLFDNEIALTSNLELLHSLARIAMECLNLDVDQRPSMSEVAERLLLLSRSHNP</sequence>
<dbReference type="PROSITE" id="PS50026">
    <property type="entry name" value="EGF_3"/>
    <property type="match status" value="1"/>
</dbReference>
<dbReference type="InterPro" id="IPR018097">
    <property type="entry name" value="EGF_Ca-bd_CS"/>
</dbReference>
<dbReference type="EMBL" id="CM003529">
    <property type="protein sequence ID" value="RCV09846.1"/>
    <property type="molecule type" value="Genomic_DNA"/>
</dbReference>
<dbReference type="Gene3D" id="1.10.510.10">
    <property type="entry name" value="Transferase(Phosphotransferase) domain 1"/>
    <property type="match status" value="1"/>
</dbReference>
<dbReference type="OrthoDB" id="674570at2759"/>
<accession>A0A368PVM2</accession>
<keyword evidence="12" id="KW-0472">Membrane</keyword>
<evidence type="ECO:0000256" key="7">
    <source>
        <dbReference type="ARBA" id="ARBA00022840"/>
    </source>
</evidence>
<feature type="domain" description="Protein kinase" evidence="13">
    <location>
        <begin position="488"/>
        <end position="754"/>
    </location>
</feature>
<feature type="transmembrane region" description="Helical" evidence="12">
    <location>
        <begin position="431"/>
        <end position="451"/>
    </location>
</feature>
<keyword evidence="2" id="KW-0723">Serine/threonine-protein kinase</keyword>
<dbReference type="PROSITE" id="PS00010">
    <property type="entry name" value="ASX_HYDROXYL"/>
    <property type="match status" value="1"/>
</dbReference>
<evidence type="ECO:0000256" key="10">
    <source>
        <dbReference type="PROSITE-ProRule" id="PRU00076"/>
    </source>
</evidence>
<evidence type="ECO:0000259" key="14">
    <source>
        <dbReference type="PROSITE" id="PS50026"/>
    </source>
</evidence>
<keyword evidence="8" id="KW-1015">Disulfide bond</keyword>
<dbReference type="SMART" id="SM00181">
    <property type="entry name" value="EGF"/>
    <property type="match status" value="2"/>
</dbReference>
<dbReference type="GO" id="GO:0030247">
    <property type="term" value="F:polysaccharide binding"/>
    <property type="evidence" value="ECO:0007669"/>
    <property type="project" value="InterPro"/>
</dbReference>
<dbReference type="Pfam" id="PF07714">
    <property type="entry name" value="PK_Tyr_Ser-Thr"/>
    <property type="match status" value="1"/>
</dbReference>
<evidence type="ECO:0000256" key="11">
    <source>
        <dbReference type="PROSITE-ProRule" id="PRU10141"/>
    </source>
</evidence>
<evidence type="ECO:0008006" key="16">
    <source>
        <dbReference type="Google" id="ProtNLM"/>
    </source>
</evidence>
<evidence type="ECO:0000256" key="6">
    <source>
        <dbReference type="ARBA" id="ARBA00022777"/>
    </source>
</evidence>
<dbReference type="PANTHER" id="PTHR27005">
    <property type="entry name" value="WALL-ASSOCIATED RECEPTOR KINASE-LIKE 21"/>
    <property type="match status" value="1"/>
</dbReference>
<dbReference type="GO" id="GO:0004674">
    <property type="term" value="F:protein serine/threonine kinase activity"/>
    <property type="evidence" value="ECO:0007669"/>
    <property type="project" value="UniProtKB-KW"/>
</dbReference>
<dbReference type="GO" id="GO:0016020">
    <property type="term" value="C:membrane"/>
    <property type="evidence" value="ECO:0007669"/>
    <property type="project" value="UniProtKB-SubCell"/>
</dbReference>
<evidence type="ECO:0000256" key="2">
    <source>
        <dbReference type="ARBA" id="ARBA00022527"/>
    </source>
</evidence>
<dbReference type="SUPFAM" id="SSF56112">
    <property type="entry name" value="Protein kinase-like (PK-like)"/>
    <property type="match status" value="1"/>
</dbReference>
<reference evidence="15" key="1">
    <citation type="journal article" date="2012" name="Nat. Biotechnol.">
        <title>Reference genome sequence of the model plant Setaria.</title>
        <authorList>
            <person name="Bennetzen J.L."/>
            <person name="Schmutz J."/>
            <person name="Wang H."/>
            <person name="Percifield R."/>
            <person name="Hawkins J."/>
            <person name="Pontaroli A.C."/>
            <person name="Estep M."/>
            <person name="Feng L."/>
            <person name="Vaughn J.N."/>
            <person name="Grimwood J."/>
            <person name="Jenkins J."/>
            <person name="Barry K."/>
            <person name="Lindquist E."/>
            <person name="Hellsten U."/>
            <person name="Deshpande S."/>
            <person name="Wang X."/>
            <person name="Wu X."/>
            <person name="Mitros T."/>
            <person name="Triplett J."/>
            <person name="Yang X."/>
            <person name="Ye C.Y."/>
            <person name="Mauro-Herrera M."/>
            <person name="Wang L."/>
            <person name="Li P."/>
            <person name="Sharma M."/>
            <person name="Sharma R."/>
            <person name="Ronald P.C."/>
            <person name="Panaud O."/>
            <person name="Kellogg E.A."/>
            <person name="Brutnell T.P."/>
            <person name="Doust A.N."/>
            <person name="Tuskan G.A."/>
            <person name="Rokhsar D."/>
            <person name="Devos K.M."/>
        </authorList>
    </citation>
    <scope>NUCLEOTIDE SEQUENCE [LARGE SCALE GENOMIC DNA]</scope>
    <source>
        <strain evidence="15">Yugu1</strain>
    </source>
</reference>
<dbReference type="PROSITE" id="PS01187">
    <property type="entry name" value="EGF_CA"/>
    <property type="match status" value="1"/>
</dbReference>
<dbReference type="GO" id="GO:0007166">
    <property type="term" value="P:cell surface receptor signaling pathway"/>
    <property type="evidence" value="ECO:0007669"/>
    <property type="project" value="InterPro"/>
</dbReference>
<dbReference type="InterPro" id="IPR025287">
    <property type="entry name" value="WAK_GUB"/>
</dbReference>
<dbReference type="FunFam" id="3.30.200.20:FF:000337">
    <property type="entry name" value="Wall-associated receptor kinase 3"/>
    <property type="match status" value="1"/>
</dbReference>
<evidence type="ECO:0000256" key="5">
    <source>
        <dbReference type="ARBA" id="ARBA00022741"/>
    </source>
</evidence>
<evidence type="ECO:0000256" key="3">
    <source>
        <dbReference type="ARBA" id="ARBA00022679"/>
    </source>
</evidence>
<dbReference type="Pfam" id="PF13947">
    <property type="entry name" value="GUB_WAK_bind"/>
    <property type="match status" value="1"/>
</dbReference>
<comment type="subcellular location">
    <subcellularLocation>
        <location evidence="1">Membrane</location>
        <topology evidence="1">Single-pass type I membrane protein</topology>
    </subcellularLocation>
</comment>
<dbReference type="InterPro" id="IPR000152">
    <property type="entry name" value="EGF-type_Asp/Asn_hydroxyl_site"/>
</dbReference>
<feature type="binding site" evidence="11">
    <location>
        <position position="516"/>
    </location>
    <ligand>
        <name>ATP</name>
        <dbReference type="ChEBI" id="CHEBI:30616"/>
    </ligand>
</feature>
<dbReference type="InterPro" id="IPR000742">
    <property type="entry name" value="EGF"/>
</dbReference>
<dbReference type="FunFam" id="1.10.510.10:FF:000606">
    <property type="entry name" value="Wall-associated receptor kinase 3"/>
    <property type="match status" value="1"/>
</dbReference>